<protein>
    <submittedName>
        <fullName evidence="4">TRAP transporter permease</fullName>
    </submittedName>
</protein>
<comment type="function">
    <text evidence="1">Part of the tripartite ATP-independent periplasmic (TRAP) transport system.</text>
</comment>
<proteinExistence type="predicted"/>
<feature type="transmembrane region" description="Helical" evidence="2">
    <location>
        <begin position="662"/>
        <end position="682"/>
    </location>
</feature>
<evidence type="ECO:0000256" key="2">
    <source>
        <dbReference type="SAM" id="Phobius"/>
    </source>
</evidence>
<feature type="transmembrane region" description="Helical" evidence="2">
    <location>
        <begin position="689"/>
        <end position="719"/>
    </location>
</feature>
<name>A0A540VVH8_9GAMM</name>
<comment type="subcellular location">
    <subcellularLocation>
        <location evidence="1">Cell inner membrane</location>
        <topology evidence="1">Multi-pass membrane protein</topology>
    </subcellularLocation>
</comment>
<feature type="transmembrane region" description="Helical" evidence="2">
    <location>
        <begin position="110"/>
        <end position="133"/>
    </location>
</feature>
<keyword evidence="2" id="KW-0472">Membrane</keyword>
<feature type="transmembrane region" description="Helical" evidence="2">
    <location>
        <begin position="594"/>
        <end position="616"/>
    </location>
</feature>
<dbReference type="GO" id="GO:0005886">
    <property type="term" value="C:plasma membrane"/>
    <property type="evidence" value="ECO:0007669"/>
    <property type="project" value="UniProtKB-SubCell"/>
</dbReference>
<evidence type="ECO:0000256" key="1">
    <source>
        <dbReference type="RuleBase" id="RU369079"/>
    </source>
</evidence>
<organism evidence="4 5">
    <name type="scientific">Spiribacter salinus</name>
    <dbReference type="NCBI Taxonomy" id="1335746"/>
    <lineage>
        <taxon>Bacteria</taxon>
        <taxon>Pseudomonadati</taxon>
        <taxon>Pseudomonadota</taxon>
        <taxon>Gammaproteobacteria</taxon>
        <taxon>Chromatiales</taxon>
        <taxon>Ectothiorhodospiraceae</taxon>
        <taxon>Spiribacter</taxon>
    </lineage>
</organism>
<dbReference type="InterPro" id="IPR010656">
    <property type="entry name" value="DctM"/>
</dbReference>
<evidence type="ECO:0000313" key="5">
    <source>
        <dbReference type="Proteomes" id="UP000315400"/>
    </source>
</evidence>
<accession>A0A540VVH8</accession>
<feature type="transmembrane region" description="Helical" evidence="2">
    <location>
        <begin position="370"/>
        <end position="391"/>
    </location>
</feature>
<dbReference type="AlphaFoldDB" id="A0A540VVH8"/>
<dbReference type="GO" id="GO:0022857">
    <property type="term" value="F:transmembrane transporter activity"/>
    <property type="evidence" value="ECO:0007669"/>
    <property type="project" value="UniProtKB-UniRule"/>
</dbReference>
<dbReference type="EMBL" id="VIFK01000022">
    <property type="protein sequence ID" value="TQF00154.1"/>
    <property type="molecule type" value="Genomic_DNA"/>
</dbReference>
<dbReference type="PANTHER" id="PTHR43849">
    <property type="entry name" value="BLL3936 PROTEIN"/>
    <property type="match status" value="1"/>
</dbReference>
<evidence type="ECO:0000259" key="3">
    <source>
        <dbReference type="Pfam" id="PF06808"/>
    </source>
</evidence>
<feature type="transmembrane region" description="Helical" evidence="2">
    <location>
        <begin position="637"/>
        <end position="656"/>
    </location>
</feature>
<sequence>MTEHATSDTDALIREYDRESGFRQLRGPLRFFVAAICIALSVFHIYTAGFGLLNEVSHRSVHMAFTMGLLFLLFPRARPIRRGASVGFGVIFAAFYLIFAYQLVSALSGQIGMGLTLASYAFAGLIALSALPFRFLGGQGDRIGLLDWPLALLGAGFSAYILIFFERIFVTNVGFPLPIDYLMGGIAILMVVEGARRTMGEALPLIGLMALLYATLGQYLPDALAHRGYDVLRLIGHLYLGTEGIYGVAVGVAATYVYHFVLFGVLAQASGLGQLFIDLATVLAGRYSGGPAKVSVVSSGFFGMISGSPIANTVTTGAFTIPMMKRYGFGSKFSAATEAAASCGGQITPPIMGASAFVMSEMLGIPYNELILIAVIPAAFHYLATLCMVHFEARRRGLAGIPAADRPRLLDVMASRWHQVIPIVVMVTLLMMRFTPFLAAFWGIILTVVCSYIPLVLRPLGFTRLDNTSVLTPRRLTTSLEEGAKQSIAITAACACVGFLLGVTTLTGLGFKFSGAIVEMAHATGSWLAPLIPFGLFSESGLILFSALLLVAVACILMGAGIPTTPTYIILASIVAPALDEFGIALLAAHFFVFYYGVLADVTPPVALAAYAGAGISGSDPMPTGVTAFRLSMGKALVPLMFMYAPSLLFLDFSWVEFSVAMFSGVLCIVALSAAYIGYFAAPIRRWEVYLLTVLGLTLVGNNPWVVAVCSALVIGLLARNRLKMNEEGQPSTAAG</sequence>
<feature type="transmembrane region" description="Helical" evidence="2">
    <location>
        <begin position="488"/>
        <end position="511"/>
    </location>
</feature>
<gene>
    <name evidence="4" type="ORF">FKY71_05010</name>
</gene>
<feature type="transmembrane region" description="Helical" evidence="2">
    <location>
        <begin position="202"/>
        <end position="220"/>
    </location>
</feature>
<feature type="domain" description="TRAP C4-dicarboxylate transport system permease DctM subunit" evidence="3">
    <location>
        <begin position="187"/>
        <end position="653"/>
    </location>
</feature>
<feature type="transmembrane region" description="Helical" evidence="2">
    <location>
        <begin position="31"/>
        <end position="50"/>
    </location>
</feature>
<feature type="transmembrane region" description="Helical" evidence="2">
    <location>
        <begin position="145"/>
        <end position="165"/>
    </location>
</feature>
<dbReference type="Proteomes" id="UP000315400">
    <property type="component" value="Unassembled WGS sequence"/>
</dbReference>
<reference evidence="4 5" key="1">
    <citation type="submission" date="2019-06" db="EMBL/GenBank/DDBJ databases">
        <title>Metagenome assembled Genome of Spiribacter salinus SL48-SHIP from the microbial mat of Salt Lake 48 (Novosibirsk region, Russia).</title>
        <authorList>
            <person name="Shipova A."/>
            <person name="Rozanov A.S."/>
            <person name="Bryanskaya A.V."/>
            <person name="Peltek S.E."/>
        </authorList>
    </citation>
    <scope>NUCLEOTIDE SEQUENCE [LARGE SCALE GENOMIC DNA]</scope>
    <source>
        <strain evidence="4">SL48-SHIP-2</strain>
    </source>
</reference>
<keyword evidence="2" id="KW-0812">Transmembrane</keyword>
<dbReference type="STRING" id="1260251.SPISAL_01160"/>
<keyword evidence="2" id="KW-1133">Transmembrane helix</keyword>
<keyword evidence="1" id="KW-1003">Cell membrane</keyword>
<feature type="transmembrane region" description="Helical" evidence="2">
    <location>
        <begin position="86"/>
        <end position="104"/>
    </location>
</feature>
<comment type="caution">
    <text evidence="4">The sequence shown here is derived from an EMBL/GenBank/DDBJ whole genome shotgun (WGS) entry which is preliminary data.</text>
</comment>
<keyword evidence="1" id="KW-0813">Transport</keyword>
<feature type="transmembrane region" description="Helical" evidence="2">
    <location>
        <begin position="531"/>
        <end position="556"/>
    </location>
</feature>
<feature type="transmembrane region" description="Helical" evidence="2">
    <location>
        <begin position="244"/>
        <end position="267"/>
    </location>
</feature>
<feature type="transmembrane region" description="Helical" evidence="2">
    <location>
        <begin position="437"/>
        <end position="457"/>
    </location>
</feature>
<feature type="transmembrane region" description="Helical" evidence="2">
    <location>
        <begin position="56"/>
        <end position="74"/>
    </location>
</feature>
<keyword evidence="1" id="KW-0997">Cell inner membrane</keyword>
<dbReference type="Pfam" id="PF06808">
    <property type="entry name" value="DctM"/>
    <property type="match status" value="1"/>
</dbReference>
<dbReference type="NCBIfam" id="TIGR02123">
    <property type="entry name" value="TRAP_fused"/>
    <property type="match status" value="1"/>
</dbReference>
<dbReference type="InterPro" id="IPR011853">
    <property type="entry name" value="TRAP_DctM-Dct_fused"/>
</dbReference>
<evidence type="ECO:0000313" key="4">
    <source>
        <dbReference type="EMBL" id="TQF00154.1"/>
    </source>
</evidence>
<dbReference type="PANTHER" id="PTHR43849:SF2">
    <property type="entry name" value="BLL3936 PROTEIN"/>
    <property type="match status" value="1"/>
</dbReference>
<feature type="transmembrane region" description="Helical" evidence="2">
    <location>
        <begin position="177"/>
        <end position="195"/>
    </location>
</feature>